<dbReference type="AlphaFoldDB" id="A0A146F2A9"/>
<protein>
    <submittedName>
        <fullName evidence="1">Choline transporter</fullName>
    </submittedName>
</protein>
<evidence type="ECO:0000313" key="1">
    <source>
        <dbReference type="EMBL" id="GAT20316.1"/>
    </source>
</evidence>
<evidence type="ECO:0000313" key="2">
    <source>
        <dbReference type="Proteomes" id="UP000075230"/>
    </source>
</evidence>
<accession>A0A146F2A9</accession>
<name>A0A146F2A9_ASPKA</name>
<comment type="caution">
    <text evidence="1">The sequence shown here is derived from an EMBL/GenBank/DDBJ whole genome shotgun (WGS) entry which is preliminary data.</text>
</comment>
<reference evidence="1 2" key="1">
    <citation type="journal article" date="2016" name="DNA Res.">
        <title>Genome sequence of Aspergillus luchuensis NBRC 4314.</title>
        <authorList>
            <person name="Yamada O."/>
            <person name="Machida M."/>
            <person name="Hosoyama A."/>
            <person name="Goto M."/>
            <person name="Takahashi T."/>
            <person name="Futagami T."/>
            <person name="Yamagata Y."/>
            <person name="Takeuchi M."/>
            <person name="Kobayashi T."/>
            <person name="Koike H."/>
            <person name="Abe K."/>
            <person name="Asai K."/>
            <person name="Arita M."/>
            <person name="Fujita N."/>
            <person name="Fukuda K."/>
            <person name="Higa K."/>
            <person name="Horikawa H."/>
            <person name="Ishikawa T."/>
            <person name="Jinno K."/>
            <person name="Kato Y."/>
            <person name="Kirimura K."/>
            <person name="Mizutani O."/>
            <person name="Nakasone K."/>
            <person name="Sano M."/>
            <person name="Shiraishi Y."/>
            <person name="Tsukahara M."/>
            <person name="Gomi K."/>
        </authorList>
    </citation>
    <scope>NUCLEOTIDE SEQUENCE [LARGE SCALE GENOMIC DNA]</scope>
    <source>
        <strain evidence="1 2">RIB 2604</strain>
    </source>
</reference>
<gene>
    <name evidence="1" type="ORF">RIB2604_00609090</name>
</gene>
<dbReference type="EMBL" id="BCWF01000006">
    <property type="protein sequence ID" value="GAT20316.1"/>
    <property type="molecule type" value="Genomic_DNA"/>
</dbReference>
<organism evidence="1 2">
    <name type="scientific">Aspergillus kawachii</name>
    <name type="common">White koji mold</name>
    <name type="synonym">Aspergillus awamori var. kawachi</name>
    <dbReference type="NCBI Taxonomy" id="1069201"/>
    <lineage>
        <taxon>Eukaryota</taxon>
        <taxon>Fungi</taxon>
        <taxon>Dikarya</taxon>
        <taxon>Ascomycota</taxon>
        <taxon>Pezizomycotina</taxon>
        <taxon>Eurotiomycetes</taxon>
        <taxon>Eurotiomycetidae</taxon>
        <taxon>Eurotiales</taxon>
        <taxon>Aspergillaceae</taxon>
        <taxon>Aspergillus</taxon>
        <taxon>Aspergillus subgen. Circumdati</taxon>
    </lineage>
</organism>
<dbReference type="Proteomes" id="UP000075230">
    <property type="component" value="Unassembled WGS sequence"/>
</dbReference>
<proteinExistence type="predicted"/>
<reference evidence="2" key="2">
    <citation type="submission" date="2016-02" db="EMBL/GenBank/DDBJ databases">
        <title>Genome sequencing of Aspergillus luchuensis NBRC 4314.</title>
        <authorList>
            <person name="Yamada O."/>
        </authorList>
    </citation>
    <scope>NUCLEOTIDE SEQUENCE [LARGE SCALE GENOMIC DNA]</scope>
    <source>
        <strain evidence="2">RIB 2604</strain>
    </source>
</reference>
<sequence>MDPYKIVLRRPIKSPSRPTSREDMKAPTSRIATTALCPRNLPGWRAGYFNLLKVVFADNKLAGVMDTILFLGPYTGFHPTRAFTIFRASEWDPKIIFGISKLFRQIPTVSPGKMLRPSGVSRYRGRASTAPPTSRFYYRSGLRDRGP</sequence>